<dbReference type="Pfam" id="PF14027">
    <property type="entry name" value="Questin_oxidase"/>
    <property type="match status" value="1"/>
</dbReference>
<keyword evidence="1" id="KW-0560">Oxidoreductase</keyword>
<proteinExistence type="predicted"/>
<dbReference type="GO" id="GO:0016491">
    <property type="term" value="F:oxidoreductase activity"/>
    <property type="evidence" value="ECO:0007669"/>
    <property type="project" value="UniProtKB-KW"/>
</dbReference>
<dbReference type="PANTHER" id="PTHR35870:SF1">
    <property type="entry name" value="PROTEIN, PUTATIVE (AFU_ORTHOLOGUE AFUA_5G03330)-RELATED"/>
    <property type="match status" value="1"/>
</dbReference>
<dbReference type="AlphaFoldDB" id="A0A3F3PMC2"/>
<dbReference type="InterPro" id="IPR025337">
    <property type="entry name" value="Questin_oxidase-like"/>
</dbReference>
<dbReference type="STRING" id="1341132.A0A3F3PMC2"/>
<dbReference type="PANTHER" id="PTHR35870">
    <property type="entry name" value="PROTEIN, PUTATIVE (AFU_ORTHOLOGUE AFUA_5G03330)-RELATED"/>
    <property type="match status" value="1"/>
</dbReference>
<protein>
    <submittedName>
        <fullName evidence="2">HypA-like protein</fullName>
    </submittedName>
</protein>
<sequence length="435" mass="49702">MATATKICLTPAHGGVYSVPGLSWASARKVSEVLQHDMENHHVYLNNIGFHDHIVHFMLTIWALGASPETIQLQYEREAKRQRPAFPRDEALVSSFHDKKKFMKFMYQEEQYSNYLAFFQGEITRKGVPAVINEYLFGGDELAESLLSRMFAGLVHPIIHLGFGIEFQQPAIVAQALAQASVHQDYLADRFYRPTEALSASTPKTSKALVEIITEMRRDQHLRDAALHGDTEIFEDGILKRADAAILKYCSQWKVPEDQIDEKLVEMINTAIDWTATAQNPKKELKLDFFYIHAVNLSIFFKAFMDLPYLKASDKARLLEMKGRMDLLIWASRKMPEPQPDDIMNYPIHLGWPEVFAQSYLHPSDDGHLSKFVRTVAFAEQLCRPYEDSKTLPVRGDMWLKIGNIAVDSVGVIFQDLWVRGSGFSESWEKFGPRT</sequence>
<gene>
    <name evidence="2" type="ORF">BDQ94DRAFT_183808</name>
</gene>
<evidence type="ECO:0000256" key="1">
    <source>
        <dbReference type="ARBA" id="ARBA00023002"/>
    </source>
</evidence>
<dbReference type="RefSeq" id="XP_026621103.1">
    <property type="nucleotide sequence ID" value="XM_026774501.1"/>
</dbReference>
<dbReference type="EMBL" id="KZ852080">
    <property type="protein sequence ID" value="RDH28081.1"/>
    <property type="molecule type" value="Genomic_DNA"/>
</dbReference>
<accession>A0A3F3PMC2</accession>
<name>A0A3F3PMC2_9EURO</name>
<dbReference type="Proteomes" id="UP000253729">
    <property type="component" value="Unassembled WGS sequence"/>
</dbReference>
<evidence type="ECO:0000313" key="3">
    <source>
        <dbReference type="Proteomes" id="UP000253729"/>
    </source>
</evidence>
<reference evidence="2 3" key="1">
    <citation type="submission" date="2018-07" db="EMBL/GenBank/DDBJ databases">
        <title>The genomes of Aspergillus section Nigri reveals drivers in fungal speciation.</title>
        <authorList>
            <consortium name="DOE Joint Genome Institute"/>
            <person name="Vesth T.C."/>
            <person name="Nybo J."/>
            <person name="Theobald S."/>
            <person name="Brandl J."/>
            <person name="Frisvad J.C."/>
            <person name="Nielsen K.F."/>
            <person name="Lyhne E.K."/>
            <person name="Kogle M.E."/>
            <person name="Kuo A."/>
            <person name="Riley R."/>
            <person name="Clum A."/>
            <person name="Nolan M."/>
            <person name="Lipzen A."/>
            <person name="Salamov A."/>
            <person name="Henrissat B."/>
            <person name="Wiebenga A."/>
            <person name="De vries R.P."/>
            <person name="Grigoriev I.V."/>
            <person name="Mortensen U.H."/>
            <person name="Andersen M.R."/>
            <person name="Baker S.E."/>
        </authorList>
    </citation>
    <scope>NUCLEOTIDE SEQUENCE [LARGE SCALE GENOMIC DNA]</scope>
    <source>
        <strain evidence="2 3">CBS 139.54b</strain>
    </source>
</reference>
<evidence type="ECO:0000313" key="2">
    <source>
        <dbReference type="EMBL" id="RDH28081.1"/>
    </source>
</evidence>
<organism evidence="2 3">
    <name type="scientific">Aspergillus welwitschiae</name>
    <dbReference type="NCBI Taxonomy" id="1341132"/>
    <lineage>
        <taxon>Eukaryota</taxon>
        <taxon>Fungi</taxon>
        <taxon>Dikarya</taxon>
        <taxon>Ascomycota</taxon>
        <taxon>Pezizomycotina</taxon>
        <taxon>Eurotiomycetes</taxon>
        <taxon>Eurotiomycetidae</taxon>
        <taxon>Eurotiales</taxon>
        <taxon>Aspergillaceae</taxon>
        <taxon>Aspergillus</taxon>
        <taxon>Aspergillus subgen. Circumdati</taxon>
    </lineage>
</organism>
<keyword evidence="3" id="KW-1185">Reference proteome</keyword>
<dbReference type="GeneID" id="38142857"/>